<name>M7ZD70_TRIUA</name>
<dbReference type="Pfam" id="PF02714">
    <property type="entry name" value="RSN1_7TM"/>
    <property type="match status" value="1"/>
</dbReference>
<dbReference type="AlphaFoldDB" id="M7ZD70"/>
<feature type="domain" description="CSC1/OSCA1-like 7TM region" evidence="8">
    <location>
        <begin position="480"/>
        <end position="626"/>
    </location>
</feature>
<accession>M7ZD70</accession>
<dbReference type="InterPro" id="IPR027815">
    <property type="entry name" value="CSC1/OSCA1-like_cyt"/>
</dbReference>
<organism evidence="11">
    <name type="scientific">Triticum urartu</name>
    <name type="common">Red wild einkorn</name>
    <name type="synonym">Crithodium urartu</name>
    <dbReference type="NCBI Taxonomy" id="4572"/>
    <lineage>
        <taxon>Eukaryota</taxon>
        <taxon>Viridiplantae</taxon>
        <taxon>Streptophyta</taxon>
        <taxon>Embryophyta</taxon>
        <taxon>Tracheophyta</taxon>
        <taxon>Spermatophyta</taxon>
        <taxon>Magnoliopsida</taxon>
        <taxon>Liliopsida</taxon>
        <taxon>Poales</taxon>
        <taxon>Poaceae</taxon>
        <taxon>BOP clade</taxon>
        <taxon>Pooideae</taxon>
        <taxon>Triticodae</taxon>
        <taxon>Triticeae</taxon>
        <taxon>Triticinae</taxon>
        <taxon>Triticum</taxon>
    </lineage>
</organism>
<sequence length="749" mass="85854">MERQCRALEEIDVRHRGRDKGGVIALEDSDDQAPPPTKPVCQGDRGRKSIIIKQQTHTEVHKLPAEQRQYRCQASGEKRREGSTGAPSGMLARVSLPTSSRVYFPKWYLKGTRASPASAGATVAAAKYINLDMRSYLNFLSWMPAALKMPDDELIQHAGLDSVVYLRIYRTGLKIFVPITILAFAVLVPLNWTNDTLETLKVVHSDIDKLSISNIPYGSKRFIAHLVMAYVFTFWTCYILMKEYQIVAKMRLRFLASEKRRPDQFTVLVRNIPSDPDESVSELVEHFFLVNHPGHYLKHQVVYNTNKLAGLVEKKKQMQNWLDYYQLKFERKAERPTTKTGFFGCFGSDVDAIDYYKSEIEKIGKEEADEHKKVMKDPKSIMPAAFVSFRSRWGAAVAAQTQQTSNPTVWLTEWAPEPRDVYWNNLSIPFVSLTVRRLIIGVAFFFLNFFYVIPIAFVQTLANVEGIEKALPFLEPFIETIPRIIGVAIPMKATFFITYVMVDGWTGVALEVLRLKAFIMFHLKNFFLVKTEKDREEAMDPGSICLYWSEPRIQLYFLLGLVYAVVTPLLLPFILVFFALAYVVYRHQIINVYNQRYESGAQFWPNVHLRIITALIVSQLLFLGLLSTKGLEEATPALLALPVLTIWFHKYCKHRYEPAFVRNPLQDVMRKDTLERARERNFDLKAYLADAYLHPVFKSNEAGKFYVADDPGAEAVIVPTKRQSRRITPVQSEDGGSGRLNLMESVHER</sequence>
<gene>
    <name evidence="11" type="ORF">TRIUR3_05841</name>
</gene>
<feature type="domain" description="CSC1/OSCA1-like N-terminal transmembrane" evidence="9">
    <location>
        <begin position="98"/>
        <end position="243"/>
    </location>
</feature>
<dbReference type="OMA" id="REHMENW"/>
<evidence type="ECO:0000313" key="11">
    <source>
        <dbReference type="EMBL" id="EMS50375.1"/>
    </source>
</evidence>
<dbReference type="Pfam" id="PF13967">
    <property type="entry name" value="RSN1_TM"/>
    <property type="match status" value="1"/>
</dbReference>
<keyword evidence="3" id="KW-0813">Transport</keyword>
<dbReference type="Pfam" id="PF14703">
    <property type="entry name" value="PHM7_cyt"/>
    <property type="match status" value="1"/>
</dbReference>
<keyword evidence="7" id="KW-0407">Ion channel</keyword>
<dbReference type="InterPro" id="IPR032880">
    <property type="entry name" value="CSC1/OSCA1-like_N"/>
</dbReference>
<dbReference type="EMBL" id="KD231978">
    <property type="protein sequence ID" value="EMS50375.1"/>
    <property type="molecule type" value="Genomic_DNA"/>
</dbReference>
<evidence type="ECO:0000256" key="7">
    <source>
        <dbReference type="ARBA" id="ARBA00023303"/>
    </source>
</evidence>
<dbReference type="GO" id="GO:0005227">
    <property type="term" value="F:calcium-activated cation channel activity"/>
    <property type="evidence" value="ECO:0007669"/>
    <property type="project" value="InterPro"/>
</dbReference>
<evidence type="ECO:0000259" key="9">
    <source>
        <dbReference type="Pfam" id="PF13967"/>
    </source>
</evidence>
<evidence type="ECO:0000256" key="6">
    <source>
        <dbReference type="ARBA" id="ARBA00023136"/>
    </source>
</evidence>
<evidence type="ECO:0000256" key="1">
    <source>
        <dbReference type="ARBA" id="ARBA00004141"/>
    </source>
</evidence>
<evidence type="ECO:0000259" key="8">
    <source>
        <dbReference type="Pfam" id="PF02714"/>
    </source>
</evidence>
<evidence type="ECO:0000256" key="3">
    <source>
        <dbReference type="ARBA" id="ARBA00022448"/>
    </source>
</evidence>
<dbReference type="InterPro" id="IPR003864">
    <property type="entry name" value="CSC1/OSCA1-like_7TM"/>
</dbReference>
<comment type="similarity">
    <text evidence="2">Belongs to the CSC1 (TC 1.A.17) family.</text>
</comment>
<dbReference type="GO" id="GO:0005886">
    <property type="term" value="C:plasma membrane"/>
    <property type="evidence" value="ECO:0007669"/>
    <property type="project" value="TreeGrafter"/>
</dbReference>
<keyword evidence="4 11" id="KW-0812">Transmembrane</keyword>
<protein>
    <submittedName>
        <fullName evidence="11">Transmembrane protein 63B</fullName>
    </submittedName>
</protein>
<keyword evidence="5" id="KW-1133">Transmembrane helix</keyword>
<dbReference type="eggNOG" id="KOG1134">
    <property type="taxonomic scope" value="Eukaryota"/>
</dbReference>
<dbReference type="PANTHER" id="PTHR13018">
    <property type="entry name" value="PROBABLE MEMBRANE PROTEIN DUF221-RELATED"/>
    <property type="match status" value="1"/>
</dbReference>
<evidence type="ECO:0000256" key="4">
    <source>
        <dbReference type="ARBA" id="ARBA00022692"/>
    </source>
</evidence>
<dbReference type="STRING" id="4572.M7ZD70"/>
<proteinExistence type="inferred from homology"/>
<keyword evidence="7" id="KW-0406">Ion transport</keyword>
<comment type="subcellular location">
    <subcellularLocation>
        <location evidence="1">Membrane</location>
        <topology evidence="1">Multi-pass membrane protein</topology>
    </subcellularLocation>
</comment>
<evidence type="ECO:0000256" key="2">
    <source>
        <dbReference type="ARBA" id="ARBA00007779"/>
    </source>
</evidence>
<feature type="domain" description="CSC1/OSCA1-like cytosolic" evidence="10">
    <location>
        <begin position="264"/>
        <end position="425"/>
    </location>
</feature>
<dbReference type="InterPro" id="IPR045122">
    <property type="entry name" value="Csc1-like"/>
</dbReference>
<evidence type="ECO:0000256" key="5">
    <source>
        <dbReference type="ARBA" id="ARBA00022989"/>
    </source>
</evidence>
<reference evidence="11" key="1">
    <citation type="journal article" date="2013" name="Nature">
        <title>Draft genome of the wheat A-genome progenitor Triticum urartu.</title>
        <authorList>
            <person name="Ling H.Q."/>
            <person name="Zhao S."/>
            <person name="Liu D."/>
            <person name="Wang J."/>
            <person name="Sun H."/>
            <person name="Zhang C."/>
            <person name="Fan H."/>
            <person name="Li D."/>
            <person name="Dong L."/>
            <person name="Tao Y."/>
            <person name="Gao C."/>
            <person name="Wu H."/>
            <person name="Li Y."/>
            <person name="Cui Y."/>
            <person name="Guo X."/>
            <person name="Zheng S."/>
            <person name="Wang B."/>
            <person name="Yu K."/>
            <person name="Liang Q."/>
            <person name="Yang W."/>
            <person name="Lou X."/>
            <person name="Chen J."/>
            <person name="Feng M."/>
            <person name="Jian J."/>
            <person name="Zhang X."/>
            <person name="Luo G."/>
            <person name="Jiang Y."/>
            <person name="Liu J."/>
            <person name="Wang Z."/>
            <person name="Sha Y."/>
            <person name="Zhang B."/>
            <person name="Wu H."/>
            <person name="Tang D."/>
            <person name="Shen Q."/>
            <person name="Xue P."/>
            <person name="Zou S."/>
            <person name="Wang X."/>
            <person name="Liu X."/>
            <person name="Wang F."/>
            <person name="Yang Y."/>
            <person name="An X."/>
            <person name="Dong Z."/>
            <person name="Zhang K."/>
            <person name="Zhang X."/>
            <person name="Luo M.C."/>
            <person name="Dvorak J."/>
            <person name="Tong Y."/>
            <person name="Wang J."/>
            <person name="Yang H."/>
            <person name="Li Z."/>
            <person name="Wang D."/>
            <person name="Zhang A."/>
            <person name="Wang J."/>
        </authorList>
    </citation>
    <scope>NUCLEOTIDE SEQUENCE</scope>
</reference>
<keyword evidence="6" id="KW-0472">Membrane</keyword>
<evidence type="ECO:0000259" key="10">
    <source>
        <dbReference type="Pfam" id="PF14703"/>
    </source>
</evidence>
<dbReference type="PANTHER" id="PTHR13018:SF113">
    <property type="entry name" value="HYPEROSMOLALITY-GATED CA2+ PERMEABLE CHANNEL"/>
    <property type="match status" value="1"/>
</dbReference>